<dbReference type="GO" id="GO:0005975">
    <property type="term" value="P:carbohydrate metabolic process"/>
    <property type="evidence" value="ECO:0007669"/>
    <property type="project" value="InterPro"/>
</dbReference>
<accession>A0AAU7PN55</accession>
<dbReference type="RefSeq" id="WP_349945101.1">
    <property type="nucleotide sequence ID" value="NZ_CP157940.1"/>
</dbReference>
<dbReference type="Pfam" id="PF00232">
    <property type="entry name" value="Glyco_hydro_1"/>
    <property type="match status" value="1"/>
</dbReference>
<gene>
    <name evidence="1" type="ORF">ABFV83_15540</name>
</gene>
<evidence type="ECO:0000313" key="1">
    <source>
        <dbReference type="EMBL" id="XBS53226.1"/>
    </source>
</evidence>
<dbReference type="SUPFAM" id="SSF51445">
    <property type="entry name" value="(Trans)glycosidases"/>
    <property type="match status" value="1"/>
</dbReference>
<dbReference type="EMBL" id="CP157940">
    <property type="protein sequence ID" value="XBS53226.1"/>
    <property type="molecule type" value="Genomic_DNA"/>
</dbReference>
<proteinExistence type="predicted"/>
<reference evidence="1" key="1">
    <citation type="submission" date="2024-06" db="EMBL/GenBank/DDBJ databases">
        <title>Lacrimispora cavernae sp. nov., a novel anaerobe isolated from bat guano pile inside a cave.</title>
        <authorList>
            <person name="Miller S.L."/>
            <person name="Lu N."/>
            <person name="King J."/>
            <person name="Sankaranarayanan K."/>
            <person name="Lawson P.A."/>
        </authorList>
    </citation>
    <scope>NUCLEOTIDE SEQUENCE</scope>
    <source>
        <strain evidence="1">BS-2</strain>
    </source>
</reference>
<sequence>MAKRYGFIYVEKYDHGTGDLSRRKKTSFDWYKRVIETNGEELK</sequence>
<dbReference type="Gene3D" id="3.20.20.80">
    <property type="entry name" value="Glycosidases"/>
    <property type="match status" value="1"/>
</dbReference>
<dbReference type="AlphaFoldDB" id="A0AAU7PN55"/>
<organism evidence="1">
    <name type="scientific">Lacrimispora sp. BS-2</name>
    <dbReference type="NCBI Taxonomy" id="3151850"/>
    <lineage>
        <taxon>Bacteria</taxon>
        <taxon>Bacillati</taxon>
        <taxon>Bacillota</taxon>
        <taxon>Clostridia</taxon>
        <taxon>Lachnospirales</taxon>
        <taxon>Lachnospiraceae</taxon>
        <taxon>Lacrimispora</taxon>
    </lineage>
</organism>
<dbReference type="InterPro" id="IPR001360">
    <property type="entry name" value="Glyco_hydro_1"/>
</dbReference>
<dbReference type="GO" id="GO:0004553">
    <property type="term" value="F:hydrolase activity, hydrolyzing O-glycosyl compounds"/>
    <property type="evidence" value="ECO:0007669"/>
    <property type="project" value="InterPro"/>
</dbReference>
<protein>
    <submittedName>
        <fullName evidence="1">Family 1 glycosylhydrolase</fullName>
    </submittedName>
</protein>
<name>A0AAU7PN55_9FIRM</name>
<dbReference type="InterPro" id="IPR017853">
    <property type="entry name" value="GH"/>
</dbReference>